<dbReference type="Proteomes" id="UP001149821">
    <property type="component" value="Unassembled WGS sequence"/>
</dbReference>
<evidence type="ECO:0000313" key="3">
    <source>
        <dbReference type="EMBL" id="MDD1782613.1"/>
    </source>
</evidence>
<gene>
    <name evidence="3" type="ORF">LRP49_15680</name>
</gene>
<name>A0ABT5QPL1_9GAMM</name>
<keyword evidence="1" id="KW-0732">Signal</keyword>
<accession>A0ABT5QPL1</accession>
<feature type="domain" description="Rhodanese" evidence="2">
    <location>
        <begin position="22"/>
        <end position="111"/>
    </location>
</feature>
<sequence length="111" mass="12137">MACSTTKPIVASLFVLLFSAVVNAEMVWIDTRSAVEHFFDNIQGDARIAHQDIVEEVSRLYPDKNTEIGLYCVRGVRAGKAMEALNSAGYLNVFNAGSIDDARAERGLEGK</sequence>
<comment type="caution">
    <text evidence="3">The sequence shown here is derived from an EMBL/GenBank/DDBJ whole genome shotgun (WGS) entry which is preliminary data.</text>
</comment>
<evidence type="ECO:0000313" key="4">
    <source>
        <dbReference type="Proteomes" id="UP001149821"/>
    </source>
</evidence>
<dbReference type="InterPro" id="IPR036873">
    <property type="entry name" value="Rhodanese-like_dom_sf"/>
</dbReference>
<feature type="signal peptide" evidence="1">
    <location>
        <begin position="1"/>
        <end position="24"/>
    </location>
</feature>
<dbReference type="PROSITE" id="PS50206">
    <property type="entry name" value="RHODANESE_3"/>
    <property type="match status" value="1"/>
</dbReference>
<protein>
    <recommendedName>
        <fullName evidence="2">Rhodanese domain-containing protein</fullName>
    </recommendedName>
</protein>
<dbReference type="CDD" id="cd00158">
    <property type="entry name" value="RHOD"/>
    <property type="match status" value="1"/>
</dbReference>
<dbReference type="Gene3D" id="3.40.250.10">
    <property type="entry name" value="Rhodanese-like domain"/>
    <property type="match status" value="1"/>
</dbReference>
<proteinExistence type="predicted"/>
<evidence type="ECO:0000259" key="2">
    <source>
        <dbReference type="PROSITE" id="PS50206"/>
    </source>
</evidence>
<organism evidence="3 4">
    <name type="scientific">Enterovibrio qingdaonensis</name>
    <dbReference type="NCBI Taxonomy" id="2899818"/>
    <lineage>
        <taxon>Bacteria</taxon>
        <taxon>Pseudomonadati</taxon>
        <taxon>Pseudomonadota</taxon>
        <taxon>Gammaproteobacteria</taxon>
        <taxon>Vibrionales</taxon>
        <taxon>Vibrionaceae</taxon>
        <taxon>Enterovibrio</taxon>
    </lineage>
</organism>
<evidence type="ECO:0000256" key="1">
    <source>
        <dbReference type="SAM" id="SignalP"/>
    </source>
</evidence>
<keyword evidence="4" id="KW-1185">Reference proteome</keyword>
<dbReference type="InterPro" id="IPR001763">
    <property type="entry name" value="Rhodanese-like_dom"/>
</dbReference>
<dbReference type="EMBL" id="JAJUBB010000011">
    <property type="protein sequence ID" value="MDD1782613.1"/>
    <property type="molecule type" value="Genomic_DNA"/>
</dbReference>
<dbReference type="RefSeq" id="WP_274143246.1">
    <property type="nucleotide sequence ID" value="NZ_JAJUBB010000011.1"/>
</dbReference>
<dbReference type="SUPFAM" id="SSF52821">
    <property type="entry name" value="Rhodanese/Cell cycle control phosphatase"/>
    <property type="match status" value="1"/>
</dbReference>
<reference evidence="3" key="1">
    <citation type="submission" date="2021-12" db="EMBL/GenBank/DDBJ databases">
        <title>Enterovibrio ZSDZ35 sp. nov. and Enterovibrio ZSDZ42 sp. nov., isolated from coastal seawater in Qingdao.</title>
        <authorList>
            <person name="Zhang P."/>
        </authorList>
    </citation>
    <scope>NUCLEOTIDE SEQUENCE</scope>
    <source>
        <strain evidence="3">ZSDZ35</strain>
    </source>
</reference>
<feature type="chain" id="PRO_5046664831" description="Rhodanese domain-containing protein" evidence="1">
    <location>
        <begin position="25"/>
        <end position="111"/>
    </location>
</feature>